<dbReference type="Proteomes" id="UP001444071">
    <property type="component" value="Unassembled WGS sequence"/>
</dbReference>
<evidence type="ECO:0000313" key="2">
    <source>
        <dbReference type="Proteomes" id="UP001444071"/>
    </source>
</evidence>
<name>A0ABV0VQ82_9TELE</name>
<accession>A0ABV0VQ82</accession>
<comment type="caution">
    <text evidence="1">The sequence shown here is derived from an EMBL/GenBank/DDBJ whole genome shotgun (WGS) entry which is preliminary data.</text>
</comment>
<reference evidence="1 2" key="1">
    <citation type="submission" date="2021-06" db="EMBL/GenBank/DDBJ databases">
        <authorList>
            <person name="Palmer J.M."/>
        </authorList>
    </citation>
    <scope>NUCLEOTIDE SEQUENCE [LARGE SCALE GENOMIC DNA]</scope>
    <source>
        <strain evidence="1 2">XR_2019</strain>
        <tissue evidence="1">Muscle</tissue>
    </source>
</reference>
<gene>
    <name evidence="1" type="ORF">XENORESO_003582</name>
</gene>
<protein>
    <recommendedName>
        <fullName evidence="3">Secreted protein</fullName>
    </recommendedName>
</protein>
<proteinExistence type="predicted"/>
<sequence>MTTRAEEVLVCHVGLCAVHLHCCSSSSVLTFRPVLYFQTRRKRPSIVPVAVVSHRHARPPRMLSMLLSLQYMVGF</sequence>
<dbReference type="EMBL" id="JAHRIM010001628">
    <property type="protein sequence ID" value="MEQ2258867.1"/>
    <property type="molecule type" value="Genomic_DNA"/>
</dbReference>
<keyword evidence="2" id="KW-1185">Reference proteome</keyword>
<evidence type="ECO:0008006" key="3">
    <source>
        <dbReference type="Google" id="ProtNLM"/>
    </source>
</evidence>
<organism evidence="1 2">
    <name type="scientific">Xenotaenia resolanae</name>
    <dbReference type="NCBI Taxonomy" id="208358"/>
    <lineage>
        <taxon>Eukaryota</taxon>
        <taxon>Metazoa</taxon>
        <taxon>Chordata</taxon>
        <taxon>Craniata</taxon>
        <taxon>Vertebrata</taxon>
        <taxon>Euteleostomi</taxon>
        <taxon>Actinopterygii</taxon>
        <taxon>Neopterygii</taxon>
        <taxon>Teleostei</taxon>
        <taxon>Neoteleostei</taxon>
        <taxon>Acanthomorphata</taxon>
        <taxon>Ovalentaria</taxon>
        <taxon>Atherinomorphae</taxon>
        <taxon>Cyprinodontiformes</taxon>
        <taxon>Goodeidae</taxon>
        <taxon>Xenotaenia</taxon>
    </lineage>
</organism>
<evidence type="ECO:0000313" key="1">
    <source>
        <dbReference type="EMBL" id="MEQ2258867.1"/>
    </source>
</evidence>